<sequence length="262" mass="28147">MHVTINGIDTRYVVSNEGGGPWLTLAHHLSGDLSVWDQIAGYFRDDYTVLRYDLPGHGESAAPTEPLSIEALSGHLAELLSKLGVTSTHLVGLSAGGMIAQQFAVDHADKVNTLTVAGAPIFTTSEMKPDFDKRAANVRQNGTSSIVEATVQSVLTERFRKAHPEVVEHVGEMVARTSVEGFAKVAEAIRDFDLRGRVASINAPTLVVAGEHDVDLPSAQSKVVADSIPGAKFEILDAAHLSPVEETQRFAALLETFLRENV</sequence>
<dbReference type="AlphaFoldDB" id="A0A242M3Y3"/>
<evidence type="ECO:0000313" key="3">
    <source>
        <dbReference type="Proteomes" id="UP000194546"/>
    </source>
</evidence>
<feature type="domain" description="AB hydrolase-1" evidence="1">
    <location>
        <begin position="25"/>
        <end position="246"/>
    </location>
</feature>
<dbReference type="InterPro" id="IPR000073">
    <property type="entry name" value="AB_hydrolase_1"/>
</dbReference>
<accession>A0A242M3Y3</accession>
<dbReference type="InterPro" id="IPR050471">
    <property type="entry name" value="AB_hydrolase"/>
</dbReference>
<dbReference type="SUPFAM" id="SSF53474">
    <property type="entry name" value="alpha/beta-Hydrolases"/>
    <property type="match status" value="1"/>
</dbReference>
<dbReference type="Pfam" id="PF00561">
    <property type="entry name" value="Abhydrolase_1"/>
    <property type="match status" value="1"/>
</dbReference>
<dbReference type="PANTHER" id="PTHR43433:SF5">
    <property type="entry name" value="AB HYDROLASE-1 DOMAIN-CONTAINING PROTEIN"/>
    <property type="match status" value="1"/>
</dbReference>
<evidence type="ECO:0000259" key="1">
    <source>
        <dbReference type="Pfam" id="PF00561"/>
    </source>
</evidence>
<dbReference type="RefSeq" id="WP_086383968.1">
    <property type="nucleotide sequence ID" value="NZ_NBTY01000212.1"/>
</dbReference>
<dbReference type="InterPro" id="IPR029058">
    <property type="entry name" value="AB_hydrolase_fold"/>
</dbReference>
<dbReference type="PANTHER" id="PTHR43433">
    <property type="entry name" value="HYDROLASE, ALPHA/BETA FOLD FAMILY PROTEIN"/>
    <property type="match status" value="1"/>
</dbReference>
<dbReference type="GO" id="GO:0016787">
    <property type="term" value="F:hydrolase activity"/>
    <property type="evidence" value="ECO:0007669"/>
    <property type="project" value="UniProtKB-KW"/>
</dbReference>
<evidence type="ECO:0000313" key="2">
    <source>
        <dbReference type="EMBL" id="OTP65799.1"/>
    </source>
</evidence>
<name>A0A242M3Y3_CABSO</name>
<organism evidence="2 3">
    <name type="scientific">Caballeronia sordidicola</name>
    <name type="common">Burkholderia sordidicola</name>
    <dbReference type="NCBI Taxonomy" id="196367"/>
    <lineage>
        <taxon>Bacteria</taxon>
        <taxon>Pseudomonadati</taxon>
        <taxon>Pseudomonadota</taxon>
        <taxon>Betaproteobacteria</taxon>
        <taxon>Burkholderiales</taxon>
        <taxon>Burkholderiaceae</taxon>
        <taxon>Caballeronia</taxon>
    </lineage>
</organism>
<dbReference type="PRINTS" id="PR00111">
    <property type="entry name" value="ABHYDROLASE"/>
</dbReference>
<dbReference type="Proteomes" id="UP000194546">
    <property type="component" value="Unassembled WGS sequence"/>
</dbReference>
<keyword evidence="2" id="KW-0378">Hydrolase</keyword>
<gene>
    <name evidence="2" type="ORF">PAMC26510_36825</name>
</gene>
<proteinExistence type="predicted"/>
<dbReference type="EMBL" id="NBTY01000212">
    <property type="protein sequence ID" value="OTP65799.1"/>
    <property type="molecule type" value="Genomic_DNA"/>
</dbReference>
<protein>
    <submittedName>
        <fullName evidence="2">Beta-ketoadipate enol-lactone hydrolase</fullName>
    </submittedName>
</protein>
<dbReference type="Gene3D" id="3.40.50.1820">
    <property type="entry name" value="alpha/beta hydrolase"/>
    <property type="match status" value="1"/>
</dbReference>
<reference evidence="2 3" key="1">
    <citation type="submission" date="2017-03" db="EMBL/GenBank/DDBJ databases">
        <title>Genome analysis of strain PAMC 26510.</title>
        <authorList>
            <person name="Oh H.-M."/>
            <person name="Yang J.-A."/>
        </authorList>
    </citation>
    <scope>NUCLEOTIDE SEQUENCE [LARGE SCALE GENOMIC DNA]</scope>
    <source>
        <strain evidence="2 3">PAMC 26510</strain>
    </source>
</reference>
<comment type="caution">
    <text evidence="2">The sequence shown here is derived from an EMBL/GenBank/DDBJ whole genome shotgun (WGS) entry which is preliminary data.</text>
</comment>